<reference evidence="2" key="1">
    <citation type="journal article" date="2017" name="Nature">
        <title>The genome of Chenopodium quinoa.</title>
        <authorList>
            <person name="Jarvis D.E."/>
            <person name="Ho Y.S."/>
            <person name="Lightfoot D.J."/>
            <person name="Schmoeckel S.M."/>
            <person name="Li B."/>
            <person name="Borm T.J.A."/>
            <person name="Ohyanagi H."/>
            <person name="Mineta K."/>
            <person name="Michell C.T."/>
            <person name="Saber N."/>
            <person name="Kharbatia N.M."/>
            <person name="Rupper R.R."/>
            <person name="Sharp A.R."/>
            <person name="Dally N."/>
            <person name="Boughton B.A."/>
            <person name="Woo Y.H."/>
            <person name="Gao G."/>
            <person name="Schijlen E.G.W.M."/>
            <person name="Guo X."/>
            <person name="Momin A.A."/>
            <person name="Negrao S."/>
            <person name="Al-Babili S."/>
            <person name="Gehring C."/>
            <person name="Roessner U."/>
            <person name="Jung C."/>
            <person name="Murphy K."/>
            <person name="Arold S.T."/>
            <person name="Gojobori T."/>
            <person name="van der Linden C.G."/>
            <person name="van Loo E.N."/>
            <person name="Jellen E.N."/>
            <person name="Maughan P.J."/>
            <person name="Tester M."/>
        </authorList>
    </citation>
    <scope>NUCLEOTIDE SEQUENCE [LARGE SCALE GENOMIC DNA]</scope>
    <source>
        <strain evidence="2">cv. PI 614886</strain>
    </source>
</reference>
<dbReference type="AlphaFoldDB" id="A0A803N0L1"/>
<name>A0A803N0L1_CHEQI</name>
<accession>A0A803N0L1</accession>
<organism evidence="2 3">
    <name type="scientific">Chenopodium quinoa</name>
    <name type="common">Quinoa</name>
    <dbReference type="NCBI Taxonomy" id="63459"/>
    <lineage>
        <taxon>Eukaryota</taxon>
        <taxon>Viridiplantae</taxon>
        <taxon>Streptophyta</taxon>
        <taxon>Embryophyta</taxon>
        <taxon>Tracheophyta</taxon>
        <taxon>Spermatophyta</taxon>
        <taxon>Magnoliopsida</taxon>
        <taxon>eudicotyledons</taxon>
        <taxon>Gunneridae</taxon>
        <taxon>Pentapetalae</taxon>
        <taxon>Caryophyllales</taxon>
        <taxon>Chenopodiaceae</taxon>
        <taxon>Chenopodioideae</taxon>
        <taxon>Atripliceae</taxon>
        <taxon>Chenopodium</taxon>
    </lineage>
</organism>
<reference evidence="2" key="2">
    <citation type="submission" date="2021-03" db="UniProtKB">
        <authorList>
            <consortium name="EnsemblPlants"/>
        </authorList>
    </citation>
    <scope>IDENTIFICATION</scope>
</reference>
<dbReference type="PANTHER" id="PTHR33240:SF17">
    <property type="entry name" value="EUKARYOTIC PEPTIDE CHAIN RELEASE FACTOR GTP-BINDING SUBUNIT-LIKE"/>
    <property type="match status" value="1"/>
</dbReference>
<dbReference type="PANTHER" id="PTHR33240">
    <property type="entry name" value="OS08G0508500 PROTEIN"/>
    <property type="match status" value="1"/>
</dbReference>
<evidence type="ECO:0008006" key="4">
    <source>
        <dbReference type="Google" id="ProtNLM"/>
    </source>
</evidence>
<dbReference type="Proteomes" id="UP000596660">
    <property type="component" value="Unplaced"/>
</dbReference>
<sequence>MPPLSTGRGVDVISGGPVHGGKINGADIKRVLVDGGSSANVLFMKAFNEMMIGRQYLTQVSYLIIGFNGSTVRPEGSIVLLVRLGDGPTTRDVMAEFLVVNVPSAYNAIISRAIIHDVQAVVSIYHLTIAYVSNLGAVEKVHGGQVMAKSCYVTALKNPSGDDAVASNPKKELEPTVRDLAMSNFDTRPEATPRPLPGGFSGL</sequence>
<dbReference type="Gramene" id="AUR62038495-RA">
    <property type="protein sequence ID" value="AUR62038495-RA:cds"/>
    <property type="gene ID" value="AUR62038495"/>
</dbReference>
<evidence type="ECO:0000256" key="1">
    <source>
        <dbReference type="SAM" id="MobiDB-lite"/>
    </source>
</evidence>
<dbReference type="OMA" id="VERPHIQ"/>
<protein>
    <recommendedName>
        <fullName evidence="4">Gag-pol polyprotein</fullName>
    </recommendedName>
</protein>
<evidence type="ECO:0000313" key="3">
    <source>
        <dbReference type="Proteomes" id="UP000596660"/>
    </source>
</evidence>
<feature type="region of interest" description="Disordered" evidence="1">
    <location>
        <begin position="181"/>
        <end position="203"/>
    </location>
</feature>
<evidence type="ECO:0000313" key="2">
    <source>
        <dbReference type="EnsemblPlants" id="AUR62038495-RA:cds"/>
    </source>
</evidence>
<dbReference type="EnsemblPlants" id="AUR62038495-RA">
    <property type="protein sequence ID" value="AUR62038495-RA:cds"/>
    <property type="gene ID" value="AUR62038495"/>
</dbReference>
<proteinExistence type="predicted"/>
<keyword evidence="3" id="KW-1185">Reference proteome</keyword>
<dbReference type="CDD" id="cd00303">
    <property type="entry name" value="retropepsin_like"/>
    <property type="match status" value="1"/>
</dbReference>